<gene>
    <name evidence="1" type="ORF">GCM10022422_24630</name>
</gene>
<organism evidence="1 2">
    <name type="scientific">Flavobacterium ginsengisoli</name>
    <dbReference type="NCBI Taxonomy" id="871694"/>
    <lineage>
        <taxon>Bacteria</taxon>
        <taxon>Pseudomonadati</taxon>
        <taxon>Bacteroidota</taxon>
        <taxon>Flavobacteriia</taxon>
        <taxon>Flavobacteriales</taxon>
        <taxon>Flavobacteriaceae</taxon>
        <taxon>Flavobacterium</taxon>
    </lineage>
</organism>
<dbReference type="Proteomes" id="UP001501367">
    <property type="component" value="Unassembled WGS sequence"/>
</dbReference>
<protein>
    <submittedName>
        <fullName evidence="1">Uncharacterized protein</fullName>
    </submittedName>
</protein>
<evidence type="ECO:0000313" key="2">
    <source>
        <dbReference type="Proteomes" id="UP001501367"/>
    </source>
</evidence>
<comment type="caution">
    <text evidence="1">The sequence shown here is derived from an EMBL/GenBank/DDBJ whole genome shotgun (WGS) entry which is preliminary data.</text>
</comment>
<dbReference type="EMBL" id="BAABDT010000005">
    <property type="protein sequence ID" value="GAA3740167.1"/>
    <property type="molecule type" value="Genomic_DNA"/>
</dbReference>
<accession>A0ABP7FKJ2</accession>
<keyword evidence="2" id="KW-1185">Reference proteome</keyword>
<sequence>MNILRIFDQTFTERKFVFFILFELLNHPEFEELMPLEYNTLLSEFNEKLRYGSFNELNLNIVLNQENKASFIKIFESINSNRFNLVSNDFNQVLQSKLFLNQDRKKIGRIIYEQLENKIYVTDIFNAILNGLKFETLYEPSIVSAGELLGDWISLKETGQLRINYNMTDWMPIGSKIELKIEPFNDEIYKFICLTTVMDYNTKETFLITVLETNVQIKNGFFYHFHFQTNELIYKKPIYEFENDRFKTTINQYDFVFKRKKAISN</sequence>
<dbReference type="RefSeq" id="WP_198855625.1">
    <property type="nucleotide sequence ID" value="NZ_BAABDT010000005.1"/>
</dbReference>
<proteinExistence type="predicted"/>
<reference evidence="2" key="1">
    <citation type="journal article" date="2019" name="Int. J. Syst. Evol. Microbiol.">
        <title>The Global Catalogue of Microorganisms (GCM) 10K type strain sequencing project: providing services to taxonomists for standard genome sequencing and annotation.</title>
        <authorList>
            <consortium name="The Broad Institute Genomics Platform"/>
            <consortium name="The Broad Institute Genome Sequencing Center for Infectious Disease"/>
            <person name="Wu L."/>
            <person name="Ma J."/>
        </authorList>
    </citation>
    <scope>NUCLEOTIDE SEQUENCE [LARGE SCALE GENOMIC DNA]</scope>
    <source>
        <strain evidence="2">JCM 17336</strain>
    </source>
</reference>
<name>A0ABP7FKJ2_9FLAO</name>
<evidence type="ECO:0000313" key="1">
    <source>
        <dbReference type="EMBL" id="GAA3740167.1"/>
    </source>
</evidence>